<evidence type="ECO:0000256" key="1">
    <source>
        <dbReference type="SAM" id="SignalP"/>
    </source>
</evidence>
<dbReference type="OrthoDB" id="883488at2"/>
<reference evidence="3" key="1">
    <citation type="submission" date="2016-10" db="EMBL/GenBank/DDBJ databases">
        <authorList>
            <person name="Varghese N."/>
            <person name="Submissions S."/>
        </authorList>
    </citation>
    <scope>NUCLEOTIDE SEQUENCE [LARGE SCALE GENOMIC DNA]</scope>
    <source>
        <strain evidence="3">DSM 15310</strain>
    </source>
</reference>
<feature type="chain" id="PRO_5011634889" description="Lipoprotein" evidence="1">
    <location>
        <begin position="28"/>
        <end position="161"/>
    </location>
</feature>
<dbReference type="RefSeq" id="WP_143069811.1">
    <property type="nucleotide sequence ID" value="NZ_FOHS01000003.1"/>
</dbReference>
<organism evidence="2 3">
    <name type="scientific">Hymenobacter actinosclerus</name>
    <dbReference type="NCBI Taxonomy" id="82805"/>
    <lineage>
        <taxon>Bacteria</taxon>
        <taxon>Pseudomonadati</taxon>
        <taxon>Bacteroidota</taxon>
        <taxon>Cytophagia</taxon>
        <taxon>Cytophagales</taxon>
        <taxon>Hymenobacteraceae</taxon>
        <taxon>Hymenobacter</taxon>
    </lineage>
</organism>
<dbReference type="EMBL" id="FOHS01000003">
    <property type="protein sequence ID" value="SET72510.1"/>
    <property type="molecule type" value="Genomic_DNA"/>
</dbReference>
<sequence>MLTILRVTGLGLLLTAAACQSQPTAPAAATTSPIAPAAPVPAAAIPATAAATPSRGLLAAPPDTSLVRRIQHPQLNDVYVVAYQPGGGTAERYFFYRVSKAGPATVDLLPARQESTDPAADVSAAGFFTDKALTYTRAEALELVQEQPGDVQHTRLVAVRR</sequence>
<gene>
    <name evidence="2" type="ORF">SAMN04487998_2501</name>
</gene>
<evidence type="ECO:0008006" key="4">
    <source>
        <dbReference type="Google" id="ProtNLM"/>
    </source>
</evidence>
<name>A0A1I0GNC1_9BACT</name>
<accession>A0A1I0GNC1</accession>
<dbReference type="PROSITE" id="PS51257">
    <property type="entry name" value="PROKAR_LIPOPROTEIN"/>
    <property type="match status" value="1"/>
</dbReference>
<evidence type="ECO:0000313" key="2">
    <source>
        <dbReference type="EMBL" id="SET72510.1"/>
    </source>
</evidence>
<proteinExistence type="predicted"/>
<evidence type="ECO:0000313" key="3">
    <source>
        <dbReference type="Proteomes" id="UP000198697"/>
    </source>
</evidence>
<protein>
    <recommendedName>
        <fullName evidence="4">Lipoprotein</fullName>
    </recommendedName>
</protein>
<dbReference type="AlphaFoldDB" id="A0A1I0GNC1"/>
<keyword evidence="3" id="KW-1185">Reference proteome</keyword>
<keyword evidence="1" id="KW-0732">Signal</keyword>
<dbReference type="Proteomes" id="UP000198697">
    <property type="component" value="Unassembled WGS sequence"/>
</dbReference>
<feature type="signal peptide" evidence="1">
    <location>
        <begin position="1"/>
        <end position="27"/>
    </location>
</feature>